<evidence type="ECO:0000313" key="1">
    <source>
        <dbReference type="EMBL" id="BDO14277.1"/>
    </source>
</evidence>
<gene>
    <name evidence="1" type="ORF">KAM644c_33430</name>
</gene>
<dbReference type="Proteomes" id="UP001058353">
    <property type="component" value="Chromosome"/>
</dbReference>
<dbReference type="AlphaFoldDB" id="A0AAN1Y676"/>
<evidence type="ECO:0000313" key="2">
    <source>
        <dbReference type="Proteomes" id="UP001058353"/>
    </source>
</evidence>
<accession>A0AAN1Y676</accession>
<organism evidence="1 2">
    <name type="scientific">Klebsiella quasipneumoniae subsp. quasipneumoniae</name>
    <dbReference type="NCBI Taxonomy" id="1667327"/>
    <lineage>
        <taxon>Bacteria</taxon>
        <taxon>Pseudomonadati</taxon>
        <taxon>Pseudomonadota</taxon>
        <taxon>Gammaproteobacteria</taxon>
        <taxon>Enterobacterales</taxon>
        <taxon>Enterobacteriaceae</taxon>
        <taxon>Klebsiella/Raoultella group</taxon>
        <taxon>Klebsiella</taxon>
        <taxon>Klebsiella pneumoniae complex</taxon>
    </lineage>
</organism>
<reference evidence="1" key="1">
    <citation type="submission" date="2022-07" db="EMBL/GenBank/DDBJ databases">
        <title>Complete genome sequence of carbapenem-resistant Klebsiella spp. in Japan.</title>
        <authorList>
            <person name="Maehana S."/>
            <person name="Suzuki M."/>
            <person name="Kitasato H."/>
        </authorList>
    </citation>
    <scope>NUCLEOTIDE SEQUENCE</scope>
    <source>
        <strain evidence="1">KAM644</strain>
    </source>
</reference>
<protein>
    <submittedName>
        <fullName evidence="1">Uncharacterized protein</fullName>
    </submittedName>
</protein>
<name>A0AAN1Y676_9ENTR</name>
<sequence length="55" mass="6105">MTISIRERSRSVVNYLNSLFFYLNTIGITSMGDVGPIQAKGEKTSGKALFMQVFS</sequence>
<dbReference type="EMBL" id="AP026407">
    <property type="protein sequence ID" value="BDO14277.1"/>
    <property type="molecule type" value="Genomic_DNA"/>
</dbReference>
<proteinExistence type="predicted"/>